<dbReference type="Gramene" id="PRQ39168">
    <property type="protein sequence ID" value="PRQ39168"/>
    <property type="gene ID" value="RchiOBHm_Chr4g0422081"/>
</dbReference>
<reference evidence="2 3" key="1">
    <citation type="journal article" date="2018" name="Nat. Genet.">
        <title>The Rosa genome provides new insights in the design of modern roses.</title>
        <authorList>
            <person name="Bendahmane M."/>
        </authorList>
    </citation>
    <scope>NUCLEOTIDE SEQUENCE [LARGE SCALE GENOMIC DNA]</scope>
    <source>
        <strain evidence="3">cv. Old Blush</strain>
    </source>
</reference>
<proteinExistence type="predicted"/>
<gene>
    <name evidence="2" type="ORF">RchiOBHm_Chr4g0422081</name>
</gene>
<name>A0A2P6QY96_ROSCH</name>
<keyword evidence="1" id="KW-0472">Membrane</keyword>
<dbReference type="STRING" id="74649.A0A2P6QY96"/>
<feature type="transmembrane region" description="Helical" evidence="1">
    <location>
        <begin position="20"/>
        <end position="46"/>
    </location>
</feature>
<keyword evidence="1" id="KW-1133">Transmembrane helix</keyword>
<organism evidence="2 3">
    <name type="scientific">Rosa chinensis</name>
    <name type="common">China rose</name>
    <dbReference type="NCBI Taxonomy" id="74649"/>
    <lineage>
        <taxon>Eukaryota</taxon>
        <taxon>Viridiplantae</taxon>
        <taxon>Streptophyta</taxon>
        <taxon>Embryophyta</taxon>
        <taxon>Tracheophyta</taxon>
        <taxon>Spermatophyta</taxon>
        <taxon>Magnoliopsida</taxon>
        <taxon>eudicotyledons</taxon>
        <taxon>Gunneridae</taxon>
        <taxon>Pentapetalae</taxon>
        <taxon>rosids</taxon>
        <taxon>fabids</taxon>
        <taxon>Rosales</taxon>
        <taxon>Rosaceae</taxon>
        <taxon>Rosoideae</taxon>
        <taxon>Rosoideae incertae sedis</taxon>
        <taxon>Rosa</taxon>
    </lineage>
</organism>
<keyword evidence="3" id="KW-1185">Reference proteome</keyword>
<sequence length="80" mass="9322">MSKVWVERWRTARQPLRRDLVVKMAALGFQGIELLPCLILFSVMAANKTHGWVGDSFDRYKEYSQYPELESLHFSLSMVS</sequence>
<evidence type="ECO:0000313" key="3">
    <source>
        <dbReference type="Proteomes" id="UP000238479"/>
    </source>
</evidence>
<dbReference type="EMBL" id="PDCK01000042">
    <property type="protein sequence ID" value="PRQ39168.1"/>
    <property type="molecule type" value="Genomic_DNA"/>
</dbReference>
<dbReference type="AlphaFoldDB" id="A0A2P6QY96"/>
<dbReference type="Proteomes" id="UP000238479">
    <property type="component" value="Chromosome 4"/>
</dbReference>
<evidence type="ECO:0000313" key="2">
    <source>
        <dbReference type="EMBL" id="PRQ39168.1"/>
    </source>
</evidence>
<comment type="caution">
    <text evidence="2">The sequence shown here is derived from an EMBL/GenBank/DDBJ whole genome shotgun (WGS) entry which is preliminary data.</text>
</comment>
<keyword evidence="1" id="KW-0812">Transmembrane</keyword>
<protein>
    <submittedName>
        <fullName evidence="2">Uncharacterized protein</fullName>
    </submittedName>
</protein>
<evidence type="ECO:0000256" key="1">
    <source>
        <dbReference type="SAM" id="Phobius"/>
    </source>
</evidence>
<accession>A0A2P6QY96</accession>